<dbReference type="InterPro" id="IPR046668">
    <property type="entry name" value="DUF6538"/>
</dbReference>
<keyword evidence="2" id="KW-0229">DNA integration</keyword>
<evidence type="ECO:0000256" key="2">
    <source>
        <dbReference type="ARBA" id="ARBA00022908"/>
    </source>
</evidence>
<dbReference type="SUPFAM" id="SSF56349">
    <property type="entry name" value="DNA breaking-rejoining enzymes"/>
    <property type="match status" value="1"/>
</dbReference>
<dbReference type="EMBL" id="JACYFU010000001">
    <property type="protein sequence ID" value="MBD8065104.1"/>
    <property type="molecule type" value="Genomic_DNA"/>
</dbReference>
<dbReference type="InterPro" id="IPR013762">
    <property type="entry name" value="Integrase-like_cat_sf"/>
</dbReference>
<dbReference type="GO" id="GO:0006310">
    <property type="term" value="P:DNA recombination"/>
    <property type="evidence" value="ECO:0007669"/>
    <property type="project" value="UniProtKB-KW"/>
</dbReference>
<name>A0A927IS52_9HYPH</name>
<dbReference type="GO" id="GO:0003677">
    <property type="term" value="F:DNA binding"/>
    <property type="evidence" value="ECO:0007669"/>
    <property type="project" value="UniProtKB-KW"/>
</dbReference>
<organism evidence="7 8">
    <name type="scientific">Devosia oryzisoli</name>
    <dbReference type="NCBI Taxonomy" id="2774138"/>
    <lineage>
        <taxon>Bacteria</taxon>
        <taxon>Pseudomonadati</taxon>
        <taxon>Pseudomonadota</taxon>
        <taxon>Alphaproteobacteria</taxon>
        <taxon>Hyphomicrobiales</taxon>
        <taxon>Devosiaceae</taxon>
        <taxon>Devosia</taxon>
    </lineage>
</organism>
<dbReference type="Proteomes" id="UP000654108">
    <property type="component" value="Unassembled WGS sequence"/>
</dbReference>
<evidence type="ECO:0000256" key="4">
    <source>
        <dbReference type="ARBA" id="ARBA00023172"/>
    </source>
</evidence>
<evidence type="ECO:0000313" key="7">
    <source>
        <dbReference type="EMBL" id="MBD8065104.1"/>
    </source>
</evidence>
<keyword evidence="4" id="KW-0233">DNA recombination</keyword>
<dbReference type="GO" id="GO:0015074">
    <property type="term" value="P:DNA integration"/>
    <property type="evidence" value="ECO:0007669"/>
    <property type="project" value="UniProtKB-KW"/>
</dbReference>
<evidence type="ECO:0000256" key="3">
    <source>
        <dbReference type="ARBA" id="ARBA00023125"/>
    </source>
</evidence>
<evidence type="ECO:0000256" key="5">
    <source>
        <dbReference type="SAM" id="MobiDB-lite"/>
    </source>
</evidence>
<evidence type="ECO:0000256" key="1">
    <source>
        <dbReference type="ARBA" id="ARBA00008857"/>
    </source>
</evidence>
<protein>
    <submittedName>
        <fullName evidence="7">Site-specific integrase</fullName>
    </submittedName>
</protein>
<feature type="region of interest" description="Disordered" evidence="5">
    <location>
        <begin position="226"/>
        <end position="253"/>
    </location>
</feature>
<dbReference type="InterPro" id="IPR011010">
    <property type="entry name" value="DNA_brk_join_enz"/>
</dbReference>
<dbReference type="PROSITE" id="PS51898">
    <property type="entry name" value="TYR_RECOMBINASE"/>
    <property type="match status" value="1"/>
</dbReference>
<dbReference type="PANTHER" id="PTHR30349">
    <property type="entry name" value="PHAGE INTEGRASE-RELATED"/>
    <property type="match status" value="1"/>
</dbReference>
<comment type="similarity">
    <text evidence="1">Belongs to the 'phage' integrase family.</text>
</comment>
<feature type="compositionally biased region" description="Low complexity" evidence="5">
    <location>
        <begin position="242"/>
        <end position="252"/>
    </location>
</feature>
<dbReference type="CDD" id="cd01184">
    <property type="entry name" value="INT_C_like_1"/>
    <property type="match status" value="1"/>
</dbReference>
<evidence type="ECO:0000259" key="6">
    <source>
        <dbReference type="PROSITE" id="PS51898"/>
    </source>
</evidence>
<dbReference type="PANTHER" id="PTHR30349:SF41">
    <property type="entry name" value="INTEGRASE_RECOMBINASE PROTEIN MJ0367-RELATED"/>
    <property type="match status" value="1"/>
</dbReference>
<keyword evidence="8" id="KW-1185">Reference proteome</keyword>
<keyword evidence="3" id="KW-0238">DNA-binding</keyword>
<reference evidence="7" key="1">
    <citation type="submission" date="2020-09" db="EMBL/GenBank/DDBJ databases">
        <title>Genome seq and assembly of Devosia sp.</title>
        <authorList>
            <person name="Chhetri G."/>
        </authorList>
    </citation>
    <scope>NUCLEOTIDE SEQUENCE</scope>
    <source>
        <strain evidence="7">PTR5</strain>
    </source>
</reference>
<dbReference type="Pfam" id="PF00589">
    <property type="entry name" value="Phage_integrase"/>
    <property type="match status" value="1"/>
</dbReference>
<accession>A0A927IS52</accession>
<dbReference type="RefSeq" id="WP_191773627.1">
    <property type="nucleotide sequence ID" value="NZ_JACYFU010000001.1"/>
</dbReference>
<dbReference type="InterPro" id="IPR050090">
    <property type="entry name" value="Tyrosine_recombinase_XerCD"/>
</dbReference>
<dbReference type="AlphaFoldDB" id="A0A927IS52"/>
<dbReference type="Gene3D" id="1.10.443.10">
    <property type="entry name" value="Intergrase catalytic core"/>
    <property type="match status" value="1"/>
</dbReference>
<comment type="caution">
    <text evidence="7">The sequence shown here is derived from an EMBL/GenBank/DDBJ whole genome shotgun (WGS) entry which is preliminary data.</text>
</comment>
<proteinExistence type="inferred from homology"/>
<dbReference type="Pfam" id="PF20172">
    <property type="entry name" value="DUF6538"/>
    <property type="match status" value="1"/>
</dbReference>
<gene>
    <name evidence="7" type="ORF">IC608_06420</name>
</gene>
<feature type="domain" description="Tyr recombinase" evidence="6">
    <location>
        <begin position="392"/>
        <end position="605"/>
    </location>
</feature>
<evidence type="ECO:0000313" key="8">
    <source>
        <dbReference type="Proteomes" id="UP000654108"/>
    </source>
</evidence>
<dbReference type="InterPro" id="IPR002104">
    <property type="entry name" value="Integrase_catalytic"/>
</dbReference>
<sequence>MGTRLPFCIRRGAIFYFRRRLPSPAKMSVEFSLGTKDERVARRLCSLLAIESDRAFAVMREGGMTPEQSEDFIRHKFAEHRAKLDLVHAVGLDGGGDWKSQINASKAAALAFNTLALRGRDGEVEPSFITDDPDADEVLRLARQSIKTYREDHWSDSRSRRIKTDLMLLFPDAEMAPGDVAHARWLTLRACAAASASVAKKYSQADITLTDLEDLAARLEQAIAKLADPPSSAPKNQDRQTEPQAAAEAEAPAKTHIVTFTEETVAQERQDGRLASGTLDQKLQVVNMFVWATGKEYFQDLKQSDIKRYVDCLKLIPKNHKAPVYEGLTAEAMMAKAAFLDRREVGLSAQTINRNLSYLTKLMRQAQLAGVEGLPKLLIGEFRLARMVRGHEQRPGYTAENIAKLFGHPIWTGCHSLARRHVPGDVIVWDGLYWCPLISAYSGMRREEIAGMQVAEVVLDAEVPHFIVAENGNRGLKTLASTRTVPLHPALLRLGFDRYVRKLQKAGETNLFPELKPTEGTKSSWGDKLHYNFSKAVKLSLGASHVEKDAAKTFHSFRHYICTALDRIETIKDKTTRDIVGHENVGTTDRIYKEPALLAVKLAALEFLPDLSEAAAIAVQTKQVIPARKSAVFRKKARAAA</sequence>